<name>A0A0N5B320_STREA</name>
<sequence length="130" mass="15412">MILLKVYILLFLLHIKSIESMLFPQKNEIRSYDLLNGLWTFVMEPKNSIGYGFINKWHKLKLSTFRNSTVMPVPSAYNDLGTDEDLRDHVGWVWYQREYYVTKGDCNKRFLIRFSSVNYNAVVVSSQENY</sequence>
<feature type="chain" id="PRO_5005893915" evidence="2">
    <location>
        <begin position="21"/>
        <end position="130"/>
    </location>
</feature>
<dbReference type="AlphaFoldDB" id="A0A0N5B320"/>
<protein>
    <submittedName>
        <fullName evidence="4">Glyco_hydro_2_N domain-containing protein</fullName>
    </submittedName>
</protein>
<dbReference type="SUPFAM" id="SSF49785">
    <property type="entry name" value="Galactose-binding domain-like"/>
    <property type="match status" value="1"/>
</dbReference>
<accession>A0A0N5B320</accession>
<proteinExistence type="inferred from homology"/>
<dbReference type="GO" id="GO:0005615">
    <property type="term" value="C:extracellular space"/>
    <property type="evidence" value="ECO:0007669"/>
    <property type="project" value="TreeGrafter"/>
</dbReference>
<dbReference type="Gene3D" id="2.60.120.260">
    <property type="entry name" value="Galactose-binding domain-like"/>
    <property type="match status" value="1"/>
</dbReference>
<evidence type="ECO:0000313" key="3">
    <source>
        <dbReference type="Proteomes" id="UP000046392"/>
    </source>
</evidence>
<keyword evidence="3" id="KW-1185">Reference proteome</keyword>
<evidence type="ECO:0000256" key="2">
    <source>
        <dbReference type="SAM" id="SignalP"/>
    </source>
</evidence>
<comment type="similarity">
    <text evidence="1">Belongs to the glycosyl hydrolase 2 family.</text>
</comment>
<dbReference type="Proteomes" id="UP000046392">
    <property type="component" value="Unplaced"/>
</dbReference>
<evidence type="ECO:0000256" key="1">
    <source>
        <dbReference type="ARBA" id="ARBA00007401"/>
    </source>
</evidence>
<dbReference type="GO" id="GO:0019391">
    <property type="term" value="P:glucuronoside catabolic process"/>
    <property type="evidence" value="ECO:0007669"/>
    <property type="project" value="TreeGrafter"/>
</dbReference>
<dbReference type="GO" id="GO:0004566">
    <property type="term" value="F:beta-glucuronidase activity"/>
    <property type="evidence" value="ECO:0007669"/>
    <property type="project" value="TreeGrafter"/>
</dbReference>
<keyword evidence="2" id="KW-0732">Signal</keyword>
<dbReference type="STRING" id="174720.A0A0N5B320"/>
<dbReference type="InterPro" id="IPR008979">
    <property type="entry name" value="Galactose-bd-like_sf"/>
</dbReference>
<dbReference type="PANTHER" id="PTHR10066:SF67">
    <property type="entry name" value="BETA-GLUCURONIDASE"/>
    <property type="match status" value="1"/>
</dbReference>
<evidence type="ECO:0000313" key="4">
    <source>
        <dbReference type="WBParaSite" id="SPAL_0000047100.1"/>
    </source>
</evidence>
<dbReference type="WBParaSite" id="SPAL_0000047100.1">
    <property type="protein sequence ID" value="SPAL_0000047100.1"/>
    <property type="gene ID" value="SPAL_0000047100"/>
</dbReference>
<dbReference type="GO" id="GO:0030246">
    <property type="term" value="F:carbohydrate binding"/>
    <property type="evidence" value="ECO:0007669"/>
    <property type="project" value="TreeGrafter"/>
</dbReference>
<dbReference type="PANTHER" id="PTHR10066">
    <property type="entry name" value="BETA-GLUCURONIDASE"/>
    <property type="match status" value="1"/>
</dbReference>
<reference evidence="4" key="1">
    <citation type="submission" date="2017-02" db="UniProtKB">
        <authorList>
            <consortium name="WormBaseParasite"/>
        </authorList>
    </citation>
    <scope>IDENTIFICATION</scope>
</reference>
<organism evidence="3 4">
    <name type="scientific">Strongyloides papillosus</name>
    <name type="common">Intestinal threadworm</name>
    <dbReference type="NCBI Taxonomy" id="174720"/>
    <lineage>
        <taxon>Eukaryota</taxon>
        <taxon>Metazoa</taxon>
        <taxon>Ecdysozoa</taxon>
        <taxon>Nematoda</taxon>
        <taxon>Chromadorea</taxon>
        <taxon>Rhabditida</taxon>
        <taxon>Tylenchina</taxon>
        <taxon>Panagrolaimomorpha</taxon>
        <taxon>Strongyloidoidea</taxon>
        <taxon>Strongyloididae</taxon>
        <taxon>Strongyloides</taxon>
    </lineage>
</organism>
<feature type="signal peptide" evidence="2">
    <location>
        <begin position="1"/>
        <end position="20"/>
    </location>
</feature>